<sequence>MFFLPSRKILVPPGNSKSPSIINWITTFGILYVVFILEVLNVFKIIVMGVVRFFFAGRSPVLLRTPETQFQNLEKLAYNFEPHYLELDMGGPVKPRMHYVDEGSRTGEVILCLHGEPSWSFLYRKMIPELVREGYRVIAPDLIGFGRSDKFTSVHQYSFELHMNSIKRLLEELNLLNDKSHITLVCQDWGAALGLRVVKDCESSFSRLVIMNASLPTGDITFDDYGDPSKRPSSFVSIVNFAPLLLWKSLMKIVDRNIPVYGLFRLMEGFSSEVAHAYSAPFPHPLYAAGPASFPRLLPTTKDNVIGVYNMETRHFLKTWEKPALLMFGDRDLSTGPYQRLFKNIIKDSTMKNIVGGGHYMLETHAQELTEHIVDFLKK</sequence>
<keyword evidence="2" id="KW-1133">Transmembrane helix</keyword>
<proteinExistence type="evidence at transcript level"/>
<evidence type="ECO:0000256" key="2">
    <source>
        <dbReference type="SAM" id="Phobius"/>
    </source>
</evidence>
<reference evidence="4" key="1">
    <citation type="submission" date="2009-03" db="EMBL/GenBank/DDBJ databases">
        <title>Caligus rogercresseyi ESTs and full-length cDNAs.</title>
        <authorList>
            <person name="Yasuike M."/>
            <person name="von Schalburg K."/>
            <person name="Cooper G."/>
            <person name="Leong J."/>
            <person name="Jones S.R.M."/>
            <person name="Koop B.F."/>
        </authorList>
    </citation>
    <scope>NUCLEOTIDE SEQUENCE</scope>
    <source>
        <tissue evidence="4">Whole tissue</tissue>
    </source>
</reference>
<dbReference type="PANTHER" id="PTHR42977">
    <property type="entry name" value="HYDROLASE-RELATED"/>
    <property type="match status" value="1"/>
</dbReference>
<dbReference type="InterPro" id="IPR000073">
    <property type="entry name" value="AB_hydrolase_1"/>
</dbReference>
<evidence type="ECO:0000256" key="1">
    <source>
        <dbReference type="ARBA" id="ARBA00022801"/>
    </source>
</evidence>
<dbReference type="SUPFAM" id="SSF53474">
    <property type="entry name" value="alpha/beta-Hydrolases"/>
    <property type="match status" value="1"/>
</dbReference>
<dbReference type="PANTHER" id="PTHR42977:SF3">
    <property type="entry name" value="AB HYDROLASE-1 DOMAIN-CONTAINING PROTEIN"/>
    <property type="match status" value="1"/>
</dbReference>
<protein>
    <submittedName>
        <fullName evidence="4">Haloalkane dehalogenase</fullName>
    </submittedName>
</protein>
<dbReference type="Gene3D" id="3.40.50.1820">
    <property type="entry name" value="alpha/beta hydrolase"/>
    <property type="match status" value="1"/>
</dbReference>
<gene>
    <name evidence="4" type="primary">DHMA</name>
</gene>
<feature type="transmembrane region" description="Helical" evidence="2">
    <location>
        <begin position="20"/>
        <end position="43"/>
    </location>
</feature>
<dbReference type="InterPro" id="IPR000639">
    <property type="entry name" value="Epox_hydrolase-like"/>
</dbReference>
<dbReference type="EMBL" id="BT076344">
    <property type="protein sequence ID" value="ACO10768.1"/>
    <property type="molecule type" value="mRNA"/>
</dbReference>
<evidence type="ECO:0000259" key="3">
    <source>
        <dbReference type="Pfam" id="PF00561"/>
    </source>
</evidence>
<keyword evidence="2" id="KW-0472">Membrane</keyword>
<keyword evidence="1" id="KW-0378">Hydrolase</keyword>
<dbReference type="PRINTS" id="PR00412">
    <property type="entry name" value="EPOXHYDRLASE"/>
</dbReference>
<dbReference type="NCBIfam" id="NF002043">
    <property type="entry name" value="PRK00870.1"/>
    <property type="match status" value="1"/>
</dbReference>
<dbReference type="GO" id="GO:0004301">
    <property type="term" value="F:epoxide hydrolase activity"/>
    <property type="evidence" value="ECO:0007669"/>
    <property type="project" value="TreeGrafter"/>
</dbReference>
<keyword evidence="2" id="KW-0812">Transmembrane</keyword>
<feature type="domain" description="AB hydrolase-1" evidence="3">
    <location>
        <begin position="109"/>
        <end position="216"/>
    </location>
</feature>
<dbReference type="Pfam" id="PF00561">
    <property type="entry name" value="Abhydrolase_1"/>
    <property type="match status" value="1"/>
</dbReference>
<dbReference type="InterPro" id="IPR029058">
    <property type="entry name" value="AB_hydrolase_fold"/>
</dbReference>
<dbReference type="PRINTS" id="PR00111">
    <property type="entry name" value="ABHYDROLASE"/>
</dbReference>
<dbReference type="InterPro" id="IPR051340">
    <property type="entry name" value="Haloalkane_dehalogenase"/>
</dbReference>
<dbReference type="AlphaFoldDB" id="C1BP15"/>
<evidence type="ECO:0000313" key="4">
    <source>
        <dbReference type="EMBL" id="ACO10768.1"/>
    </source>
</evidence>
<name>C1BP15_CALRO</name>
<organism evidence="4">
    <name type="scientific">Caligus rogercresseyi</name>
    <name type="common">Sea louse</name>
    <dbReference type="NCBI Taxonomy" id="217165"/>
    <lineage>
        <taxon>Eukaryota</taxon>
        <taxon>Metazoa</taxon>
        <taxon>Ecdysozoa</taxon>
        <taxon>Arthropoda</taxon>
        <taxon>Crustacea</taxon>
        <taxon>Multicrustacea</taxon>
        <taxon>Hexanauplia</taxon>
        <taxon>Copepoda</taxon>
        <taxon>Siphonostomatoida</taxon>
        <taxon>Caligidae</taxon>
        <taxon>Caligus</taxon>
    </lineage>
</organism>
<accession>C1BP15</accession>